<reference evidence="4" key="1">
    <citation type="journal article" date="2023" name="Plant Biotechnol. J.">
        <title>Chromosome-level wild Hevea brasiliensis genome provides new tools for genomic-assisted breeding and valuable loci to elevate rubber yield.</title>
        <authorList>
            <person name="Cheng H."/>
            <person name="Song X."/>
            <person name="Hu Y."/>
            <person name="Wu T."/>
            <person name="Yang Q."/>
            <person name="An Z."/>
            <person name="Feng S."/>
            <person name="Deng Z."/>
            <person name="Wu W."/>
            <person name="Zeng X."/>
            <person name="Tu M."/>
            <person name="Wang X."/>
            <person name="Huang H."/>
        </authorList>
    </citation>
    <scope>NUCLEOTIDE SEQUENCE</scope>
    <source>
        <strain evidence="4">MT/VB/25A 57/8</strain>
    </source>
</reference>
<evidence type="ECO:0000313" key="5">
    <source>
        <dbReference type="Proteomes" id="UP001174677"/>
    </source>
</evidence>
<proteinExistence type="predicted"/>
<evidence type="ECO:0000256" key="1">
    <source>
        <dbReference type="SAM" id="MobiDB-lite"/>
    </source>
</evidence>
<feature type="transmembrane region" description="Helical" evidence="2">
    <location>
        <begin position="91"/>
        <end position="110"/>
    </location>
</feature>
<keyword evidence="2" id="KW-0472">Membrane</keyword>
<comment type="caution">
    <text evidence="4">The sequence shown here is derived from an EMBL/GenBank/DDBJ whole genome shotgun (WGS) entry which is preliminary data.</text>
</comment>
<evidence type="ECO:0008006" key="6">
    <source>
        <dbReference type="Google" id="ProtNLM"/>
    </source>
</evidence>
<keyword evidence="3" id="KW-0732">Signal</keyword>
<keyword evidence="5" id="KW-1185">Reference proteome</keyword>
<organism evidence="4 5">
    <name type="scientific">Hevea brasiliensis</name>
    <name type="common">Para rubber tree</name>
    <name type="synonym">Siphonia brasiliensis</name>
    <dbReference type="NCBI Taxonomy" id="3981"/>
    <lineage>
        <taxon>Eukaryota</taxon>
        <taxon>Viridiplantae</taxon>
        <taxon>Streptophyta</taxon>
        <taxon>Embryophyta</taxon>
        <taxon>Tracheophyta</taxon>
        <taxon>Spermatophyta</taxon>
        <taxon>Magnoliopsida</taxon>
        <taxon>eudicotyledons</taxon>
        <taxon>Gunneridae</taxon>
        <taxon>Pentapetalae</taxon>
        <taxon>rosids</taxon>
        <taxon>fabids</taxon>
        <taxon>Malpighiales</taxon>
        <taxon>Euphorbiaceae</taxon>
        <taxon>Crotonoideae</taxon>
        <taxon>Micrandreae</taxon>
        <taxon>Hevea</taxon>
    </lineage>
</organism>
<keyword evidence="2" id="KW-0812">Transmembrane</keyword>
<evidence type="ECO:0000256" key="3">
    <source>
        <dbReference type="SAM" id="SignalP"/>
    </source>
</evidence>
<dbReference type="PROSITE" id="PS51257">
    <property type="entry name" value="PROKAR_LIPOPROTEIN"/>
    <property type="match status" value="1"/>
</dbReference>
<feature type="chain" id="PRO_5045712395" description="Transmembrane protein" evidence="3">
    <location>
        <begin position="24"/>
        <end position="111"/>
    </location>
</feature>
<feature type="region of interest" description="Disordered" evidence="1">
    <location>
        <begin position="56"/>
        <end position="77"/>
    </location>
</feature>
<gene>
    <name evidence="4" type="ORF">P3X46_031743</name>
</gene>
<evidence type="ECO:0000256" key="2">
    <source>
        <dbReference type="SAM" id="Phobius"/>
    </source>
</evidence>
<feature type="signal peptide" evidence="3">
    <location>
        <begin position="1"/>
        <end position="23"/>
    </location>
</feature>
<name>A0ABQ9KLB2_HEVBR</name>
<protein>
    <recommendedName>
        <fullName evidence="6">Transmembrane protein</fullName>
    </recommendedName>
</protein>
<keyword evidence="2" id="KW-1133">Transmembrane helix</keyword>
<dbReference type="Proteomes" id="UP001174677">
    <property type="component" value="Chromosome 17"/>
</dbReference>
<accession>A0ABQ9KLB2</accession>
<sequence>MQRAIFLELFLIIIFSLSLSCYAFEGSFPPQQKPLAWGSHLKDARKEVGIESFQRRGGKGPINGGEDVLRPRGKGHRNGAAGSVMLKSSSFLSRVLLLIRYVLVFVFVVLV</sequence>
<evidence type="ECO:0000313" key="4">
    <source>
        <dbReference type="EMBL" id="KAJ9141174.1"/>
    </source>
</evidence>
<dbReference type="EMBL" id="JARPOI010000017">
    <property type="protein sequence ID" value="KAJ9141174.1"/>
    <property type="molecule type" value="Genomic_DNA"/>
</dbReference>